<organism evidence="1 2">
    <name type="scientific">Leptidea sinapis</name>
    <dbReference type="NCBI Taxonomy" id="189913"/>
    <lineage>
        <taxon>Eukaryota</taxon>
        <taxon>Metazoa</taxon>
        <taxon>Ecdysozoa</taxon>
        <taxon>Arthropoda</taxon>
        <taxon>Hexapoda</taxon>
        <taxon>Insecta</taxon>
        <taxon>Pterygota</taxon>
        <taxon>Neoptera</taxon>
        <taxon>Endopterygota</taxon>
        <taxon>Lepidoptera</taxon>
        <taxon>Glossata</taxon>
        <taxon>Ditrysia</taxon>
        <taxon>Papilionoidea</taxon>
        <taxon>Pieridae</taxon>
        <taxon>Dismorphiinae</taxon>
        <taxon>Leptidea</taxon>
    </lineage>
</organism>
<keyword evidence="2" id="KW-1185">Reference proteome</keyword>
<accession>A0A5E4PQ52</accession>
<evidence type="ECO:0000313" key="2">
    <source>
        <dbReference type="Proteomes" id="UP000324832"/>
    </source>
</evidence>
<dbReference type="AlphaFoldDB" id="A0A5E4PQ52"/>
<proteinExistence type="predicted"/>
<name>A0A5E4PQ52_9NEOP</name>
<dbReference type="EMBL" id="FZQP02000093">
    <property type="protein sequence ID" value="VVC87210.1"/>
    <property type="molecule type" value="Genomic_DNA"/>
</dbReference>
<gene>
    <name evidence="1" type="ORF">LSINAPIS_LOCUS874</name>
</gene>
<evidence type="ECO:0000313" key="1">
    <source>
        <dbReference type="EMBL" id="VVC87210.1"/>
    </source>
</evidence>
<sequence length="140" mass="16588">MNYRKREKALKPRKILNVKPSKYEASEAIHTNIKYWKELKNHEIRLLSEALPQRTFENVCDILHIRSISQEPTAHETVYEEIKQGRSKKEPFLSLRQTFKRALLIFTKNFLRSPLSLTHTPPEVFKSCQKNCQRNLNTPL</sequence>
<dbReference type="Proteomes" id="UP000324832">
    <property type="component" value="Unassembled WGS sequence"/>
</dbReference>
<reference evidence="1 2" key="1">
    <citation type="submission" date="2017-07" db="EMBL/GenBank/DDBJ databases">
        <authorList>
            <person name="Talla V."/>
            <person name="Backstrom N."/>
        </authorList>
    </citation>
    <scope>NUCLEOTIDE SEQUENCE [LARGE SCALE GENOMIC DNA]</scope>
</reference>
<protein>
    <submittedName>
        <fullName evidence="1">Uncharacterized protein</fullName>
    </submittedName>
</protein>